<feature type="region of interest" description="Disordered" evidence="1">
    <location>
        <begin position="26"/>
        <end position="47"/>
    </location>
</feature>
<dbReference type="CDD" id="cd06325">
    <property type="entry name" value="PBP1_ABC_unchar_transporter"/>
    <property type="match status" value="1"/>
</dbReference>
<dbReference type="InterPro" id="IPR007487">
    <property type="entry name" value="ABC_transpt-TYRBP-like"/>
</dbReference>
<evidence type="ECO:0000313" key="4">
    <source>
        <dbReference type="Proteomes" id="UP000824024"/>
    </source>
</evidence>
<dbReference type="PANTHER" id="PTHR35271">
    <property type="entry name" value="ABC TRANSPORTER, SUBSTRATE-BINDING LIPOPROTEIN-RELATED"/>
    <property type="match status" value="1"/>
</dbReference>
<dbReference type="Gene3D" id="3.40.50.2300">
    <property type="match status" value="2"/>
</dbReference>
<comment type="caution">
    <text evidence="3">The sequence shown here is derived from an EMBL/GenBank/DDBJ whole genome shotgun (WGS) entry which is preliminary data.</text>
</comment>
<dbReference type="SUPFAM" id="SSF53822">
    <property type="entry name" value="Periplasmic binding protein-like I"/>
    <property type="match status" value="1"/>
</dbReference>
<evidence type="ECO:0000256" key="2">
    <source>
        <dbReference type="SAM" id="SignalP"/>
    </source>
</evidence>
<gene>
    <name evidence="3" type="ORF">IAA08_04905</name>
</gene>
<dbReference type="Pfam" id="PF04392">
    <property type="entry name" value="ABC_sub_bind"/>
    <property type="match status" value="1"/>
</dbReference>
<keyword evidence="2" id="KW-0732">Signal</keyword>
<evidence type="ECO:0000256" key="1">
    <source>
        <dbReference type="SAM" id="MobiDB-lite"/>
    </source>
</evidence>
<organism evidence="3 4">
    <name type="scientific">Candidatus Eubacterium avistercoris</name>
    <dbReference type="NCBI Taxonomy" id="2838567"/>
    <lineage>
        <taxon>Bacteria</taxon>
        <taxon>Bacillati</taxon>
        <taxon>Bacillota</taxon>
        <taxon>Clostridia</taxon>
        <taxon>Eubacteriales</taxon>
        <taxon>Eubacteriaceae</taxon>
        <taxon>Eubacterium</taxon>
    </lineage>
</organism>
<feature type="compositionally biased region" description="Basic and acidic residues" evidence="1">
    <location>
        <begin position="38"/>
        <end position="47"/>
    </location>
</feature>
<reference evidence="3" key="1">
    <citation type="journal article" date="2021" name="PeerJ">
        <title>Extensive microbial diversity within the chicken gut microbiome revealed by metagenomics and culture.</title>
        <authorList>
            <person name="Gilroy R."/>
            <person name="Ravi A."/>
            <person name="Getino M."/>
            <person name="Pursley I."/>
            <person name="Horton D.L."/>
            <person name="Alikhan N.F."/>
            <person name="Baker D."/>
            <person name="Gharbi K."/>
            <person name="Hall N."/>
            <person name="Watson M."/>
            <person name="Adriaenssens E.M."/>
            <person name="Foster-Nyarko E."/>
            <person name="Jarju S."/>
            <person name="Secka A."/>
            <person name="Antonio M."/>
            <person name="Oren A."/>
            <person name="Chaudhuri R.R."/>
            <person name="La Ragione R."/>
            <person name="Hildebrand F."/>
            <person name="Pallen M.J."/>
        </authorList>
    </citation>
    <scope>NUCLEOTIDE SEQUENCE</scope>
    <source>
        <strain evidence="3">CHK192-9172</strain>
    </source>
</reference>
<dbReference type="PROSITE" id="PS51257">
    <property type="entry name" value="PROKAR_LIPOPROTEIN"/>
    <property type="match status" value="1"/>
</dbReference>
<feature type="chain" id="PRO_5039071508" evidence="2">
    <location>
        <begin position="25"/>
        <end position="342"/>
    </location>
</feature>
<dbReference type="EMBL" id="DXCH01000139">
    <property type="protein sequence ID" value="HIZ07259.1"/>
    <property type="molecule type" value="Genomic_DNA"/>
</dbReference>
<feature type="signal peptide" evidence="2">
    <location>
        <begin position="1"/>
        <end position="24"/>
    </location>
</feature>
<reference evidence="3" key="2">
    <citation type="submission" date="2021-04" db="EMBL/GenBank/DDBJ databases">
        <authorList>
            <person name="Gilroy R."/>
        </authorList>
    </citation>
    <scope>NUCLEOTIDE SEQUENCE</scope>
    <source>
        <strain evidence="3">CHK192-9172</strain>
    </source>
</reference>
<dbReference type="InterPro" id="IPR028082">
    <property type="entry name" value="Peripla_BP_I"/>
</dbReference>
<accession>A0A9D2D2E7</accession>
<feature type="compositionally biased region" description="Low complexity" evidence="1">
    <location>
        <begin position="26"/>
        <end position="36"/>
    </location>
</feature>
<dbReference type="Proteomes" id="UP000824024">
    <property type="component" value="Unassembled WGS sequence"/>
</dbReference>
<dbReference type="AlphaFoldDB" id="A0A9D2D2E7"/>
<evidence type="ECO:0000313" key="3">
    <source>
        <dbReference type="EMBL" id="HIZ07259.1"/>
    </source>
</evidence>
<name>A0A9D2D2E7_9FIRM</name>
<dbReference type="PANTHER" id="PTHR35271:SF1">
    <property type="entry name" value="ABC TRANSPORTER, SUBSTRATE-BINDING LIPOPROTEIN"/>
    <property type="match status" value="1"/>
</dbReference>
<proteinExistence type="predicted"/>
<sequence length="342" mass="36300">MKKRILLFLTAFGMLGALTGCSGAAPGSTPGGSSSSENVREQASAKDEDHAEYTIGICQLVQHEDLDAATNGFEDALKEALGNDVEFDVQNAQNDSYNCSVIINGFVSNKVDLIMANGTPALQAAAAGTDTIPIMGTCVTDYAQALNLEDFDGVVGGNISGTSDVSPLDQQADAVKELFPDEKQVGLLYCSAESNSKGQAEEMEQYLAEMGYECTDYTFSDSNDLAAVVTKAAENSDLIYIPTDNTVGANSGIVKNICLEKKVPVFTGSETICQGCGAATLCLDAYELGYRTGEMAAEVLTGKEDISKMPIENAPHFTKKYNPEMCKALGIEVPEDYEALDE</sequence>
<protein>
    <submittedName>
        <fullName evidence="3">ABC transporter substrate-binding protein</fullName>
    </submittedName>
</protein>